<evidence type="ECO:0000256" key="2">
    <source>
        <dbReference type="ARBA" id="ARBA00023136"/>
    </source>
</evidence>
<dbReference type="PANTHER" id="PTHR30627">
    <property type="entry name" value="PEPTIDOGLYCAN D,D-TRANSPEPTIDASE"/>
    <property type="match status" value="1"/>
</dbReference>
<dbReference type="GO" id="GO:0008658">
    <property type="term" value="F:penicillin binding"/>
    <property type="evidence" value="ECO:0007669"/>
    <property type="project" value="InterPro"/>
</dbReference>
<reference evidence="6 7" key="1">
    <citation type="submission" date="2019-03" db="EMBL/GenBank/DDBJ databases">
        <title>Metabolic potential of uncultured bacteria and archaea associated with petroleum seepage in deep-sea sediments.</title>
        <authorList>
            <person name="Dong X."/>
            <person name="Hubert C."/>
        </authorList>
    </citation>
    <scope>NUCLEOTIDE SEQUENCE [LARGE SCALE GENOMIC DNA]</scope>
    <source>
        <strain evidence="6">E29_bin28</strain>
    </source>
</reference>
<dbReference type="PANTHER" id="PTHR30627:SF1">
    <property type="entry name" value="PEPTIDOGLYCAN D,D-TRANSPEPTIDASE FTSI"/>
    <property type="match status" value="1"/>
</dbReference>
<keyword evidence="2 3" id="KW-0472">Membrane</keyword>
<evidence type="ECO:0000259" key="5">
    <source>
        <dbReference type="Pfam" id="PF03717"/>
    </source>
</evidence>
<evidence type="ECO:0000256" key="3">
    <source>
        <dbReference type="SAM" id="Phobius"/>
    </source>
</evidence>
<dbReference type="Pfam" id="PF03717">
    <property type="entry name" value="PBP_dimer"/>
    <property type="match status" value="1"/>
</dbReference>
<accession>A0A523YLQ2</accession>
<dbReference type="AlphaFoldDB" id="A0A523YLQ2"/>
<dbReference type="EMBL" id="SOIJ01000206">
    <property type="protein sequence ID" value="TET92494.1"/>
    <property type="molecule type" value="Genomic_DNA"/>
</dbReference>
<organism evidence="6 7">
    <name type="scientific">Aerophobetes bacterium</name>
    <dbReference type="NCBI Taxonomy" id="2030807"/>
    <lineage>
        <taxon>Bacteria</taxon>
        <taxon>Candidatus Aerophobota</taxon>
    </lineage>
</organism>
<dbReference type="Gene3D" id="3.40.710.10">
    <property type="entry name" value="DD-peptidase/beta-lactamase superfamily"/>
    <property type="match status" value="1"/>
</dbReference>
<dbReference type="Gene3D" id="3.30.450.330">
    <property type="match status" value="1"/>
</dbReference>
<name>A0A523YLQ2_UNCAE</name>
<dbReference type="GO" id="GO:0005886">
    <property type="term" value="C:plasma membrane"/>
    <property type="evidence" value="ECO:0007669"/>
    <property type="project" value="TreeGrafter"/>
</dbReference>
<keyword evidence="3" id="KW-0812">Transmembrane</keyword>
<dbReference type="SUPFAM" id="SSF56601">
    <property type="entry name" value="beta-lactamase/transpeptidase-like"/>
    <property type="match status" value="1"/>
</dbReference>
<dbReference type="Proteomes" id="UP000316925">
    <property type="component" value="Unassembled WGS sequence"/>
</dbReference>
<evidence type="ECO:0000259" key="4">
    <source>
        <dbReference type="Pfam" id="PF00905"/>
    </source>
</evidence>
<gene>
    <name evidence="6" type="ORF">E3J33_03620</name>
</gene>
<evidence type="ECO:0000313" key="7">
    <source>
        <dbReference type="Proteomes" id="UP000316925"/>
    </source>
</evidence>
<dbReference type="SUPFAM" id="SSF56519">
    <property type="entry name" value="Penicillin binding protein dimerisation domain"/>
    <property type="match status" value="1"/>
</dbReference>
<dbReference type="Pfam" id="PF00905">
    <property type="entry name" value="Transpeptidase"/>
    <property type="match status" value="1"/>
</dbReference>
<dbReference type="InterPro" id="IPR005311">
    <property type="entry name" value="PBP_dimer"/>
</dbReference>
<dbReference type="InterPro" id="IPR050515">
    <property type="entry name" value="Beta-lactam/transpept"/>
</dbReference>
<feature type="domain" description="Penicillin-binding protein transpeptidase" evidence="4">
    <location>
        <begin position="244"/>
        <end position="550"/>
    </location>
</feature>
<feature type="transmembrane region" description="Helical" evidence="3">
    <location>
        <begin position="12"/>
        <end position="30"/>
    </location>
</feature>
<sequence length="595" mass="66227">MARKRDYRARIYLPFFLLFMALIILEGRLYDLQILNHQKFFRQASKGQTKSIKISPKRGSICDRNLEKLAVNIPSYSLYARPGKISHSKKVARKLSPIVRMKVSSLTKKLRQKKVFVWLKRKLSLAQKKRIEALGLKGVGFVEESKRFYPQGELASSLLGFAGVDNQGLAGVELSYNSELQGEAGHFWIKEDALGYEIPFAKDTLQALVPGKNLVLTLDNVIQSMVEQELSLTLKKTKAKSVEALFMDPQTGEILALANKPDYDPNHYSDYSPFTRKNRVVQSLYEPGSSFKSFTASALLQEGLTDLNEKIYCGESVRVANHLFHDWKNFDRDLSVTEIFENSSNVGVIELASRMKKEKFYKYIRLFGFGSRTGVDLPGEGKGIVRSPSDWSLTDLPAISIGQGIAVTPVQMVAALSALINGGKLLRPYVVKYVSSSDGKIIKENRPLVIRRVSSESLSQTIKSLLEGVVEEGTGKRAKVTGYSLGGKTGTAQIPASNKRGYLPNKYIASFMGFAPVDSPRIAGIVIIKEPTGAYYGGEVAAPLFRRIMKRVLPYLNILPQKEELIQAKEKLPSPKRNLKRDLTSLFSSAAANLN</sequence>
<proteinExistence type="predicted"/>
<evidence type="ECO:0000313" key="6">
    <source>
        <dbReference type="EMBL" id="TET92494.1"/>
    </source>
</evidence>
<comment type="subcellular location">
    <subcellularLocation>
        <location evidence="1">Membrane</location>
    </subcellularLocation>
</comment>
<feature type="domain" description="Penicillin-binding protein dimerisation" evidence="5">
    <location>
        <begin position="54"/>
        <end position="198"/>
    </location>
</feature>
<evidence type="ECO:0000256" key="1">
    <source>
        <dbReference type="ARBA" id="ARBA00004370"/>
    </source>
</evidence>
<feature type="non-terminal residue" evidence="6">
    <location>
        <position position="595"/>
    </location>
</feature>
<dbReference type="GO" id="GO:0071555">
    <property type="term" value="P:cell wall organization"/>
    <property type="evidence" value="ECO:0007669"/>
    <property type="project" value="TreeGrafter"/>
</dbReference>
<protein>
    <submittedName>
        <fullName evidence="6">Stage V sporulation protein D</fullName>
    </submittedName>
</protein>
<dbReference type="InterPro" id="IPR001460">
    <property type="entry name" value="PCN-bd_Tpept"/>
</dbReference>
<keyword evidence="3" id="KW-1133">Transmembrane helix</keyword>
<comment type="caution">
    <text evidence="6">The sequence shown here is derived from an EMBL/GenBank/DDBJ whole genome shotgun (WGS) entry which is preliminary data.</text>
</comment>
<dbReference type="InterPro" id="IPR036138">
    <property type="entry name" value="PBP_dimer_sf"/>
</dbReference>
<dbReference type="InterPro" id="IPR012338">
    <property type="entry name" value="Beta-lactam/transpept-like"/>
</dbReference>
<dbReference type="Gene3D" id="3.90.1310.10">
    <property type="entry name" value="Penicillin-binding protein 2a (Domain 2)"/>
    <property type="match status" value="1"/>
</dbReference>